<accession>A0A428MXQ8</accession>
<gene>
    <name evidence="4" type="ORF">D7Z54_23555</name>
</gene>
<keyword evidence="3" id="KW-0812">Transmembrane</keyword>
<organism evidence="4 5">
    <name type="scientific">Salibacterium salarium</name>
    <dbReference type="NCBI Taxonomy" id="284579"/>
    <lineage>
        <taxon>Bacteria</taxon>
        <taxon>Bacillati</taxon>
        <taxon>Bacillota</taxon>
        <taxon>Bacilli</taxon>
        <taxon>Bacillales</taxon>
        <taxon>Bacillaceae</taxon>
    </lineage>
</organism>
<keyword evidence="5" id="KW-1185">Reference proteome</keyword>
<dbReference type="PIRSF" id="PIRSF021292">
    <property type="entry name" value="Competence_ComGD"/>
    <property type="match status" value="1"/>
</dbReference>
<dbReference type="OrthoDB" id="1653576at2"/>
<protein>
    <recommendedName>
        <fullName evidence="6">Competence protein ComGD</fullName>
    </recommendedName>
</protein>
<dbReference type="NCBIfam" id="NF040982">
    <property type="entry name" value="ComGD"/>
    <property type="match status" value="1"/>
</dbReference>
<dbReference type="InterPro" id="IPR045584">
    <property type="entry name" value="Pilin-like"/>
</dbReference>
<feature type="transmembrane region" description="Helical" evidence="3">
    <location>
        <begin position="16"/>
        <end position="37"/>
    </location>
</feature>
<dbReference type="AlphaFoldDB" id="A0A428MXQ8"/>
<dbReference type="GO" id="GO:0009986">
    <property type="term" value="C:cell surface"/>
    <property type="evidence" value="ECO:0007669"/>
    <property type="project" value="UniProtKB-SubCell"/>
</dbReference>
<proteinExistence type="predicted"/>
<dbReference type="RefSeq" id="WP_125559668.1">
    <property type="nucleotide sequence ID" value="NZ_RBVX01000030.1"/>
</dbReference>
<dbReference type="InterPro" id="IPR016785">
    <property type="entry name" value="ComGD"/>
</dbReference>
<evidence type="ECO:0000313" key="4">
    <source>
        <dbReference type="EMBL" id="RSL30943.1"/>
    </source>
</evidence>
<dbReference type="GO" id="GO:0030420">
    <property type="term" value="P:establishment of competence for transformation"/>
    <property type="evidence" value="ECO:0007669"/>
    <property type="project" value="UniProtKB-KW"/>
</dbReference>
<evidence type="ECO:0000256" key="3">
    <source>
        <dbReference type="SAM" id="Phobius"/>
    </source>
</evidence>
<comment type="caution">
    <text evidence="4">The sequence shown here is derived from an EMBL/GenBank/DDBJ whole genome shotgun (WGS) entry which is preliminary data.</text>
</comment>
<keyword evidence="3" id="KW-1133">Transmembrane helix</keyword>
<dbReference type="Proteomes" id="UP000275076">
    <property type="component" value="Unassembled WGS sequence"/>
</dbReference>
<comment type="subcellular location">
    <subcellularLocation>
        <location evidence="1">Cell surface</location>
    </subcellularLocation>
</comment>
<evidence type="ECO:0000256" key="1">
    <source>
        <dbReference type="ARBA" id="ARBA00004241"/>
    </source>
</evidence>
<dbReference type="Pfam" id="PF07963">
    <property type="entry name" value="N_methyl"/>
    <property type="match status" value="1"/>
</dbReference>
<keyword evidence="2" id="KW-0178">Competence</keyword>
<keyword evidence="3" id="KW-0472">Membrane</keyword>
<dbReference type="InterPro" id="IPR012902">
    <property type="entry name" value="N_methyl_site"/>
</dbReference>
<evidence type="ECO:0008006" key="6">
    <source>
        <dbReference type="Google" id="ProtNLM"/>
    </source>
</evidence>
<evidence type="ECO:0000256" key="2">
    <source>
        <dbReference type="ARBA" id="ARBA00023287"/>
    </source>
</evidence>
<reference evidence="4 5" key="1">
    <citation type="submission" date="2018-10" db="EMBL/GenBank/DDBJ databases">
        <title>Draft genome sequence of Bacillus salarius IM0101, isolated from a hypersaline soil in Inner Mongolia, China.</title>
        <authorList>
            <person name="Yamprayoonswat W."/>
            <person name="Boonvisut S."/>
            <person name="Jumpathong W."/>
            <person name="Sittihan S."/>
            <person name="Ruangsuj P."/>
            <person name="Wanthongcharoen S."/>
            <person name="Thongpramul N."/>
            <person name="Pimmason S."/>
            <person name="Yu B."/>
            <person name="Yasawong M."/>
        </authorList>
    </citation>
    <scope>NUCLEOTIDE SEQUENCE [LARGE SCALE GENOMIC DNA]</scope>
    <source>
        <strain evidence="4 5">IM0101</strain>
    </source>
</reference>
<dbReference type="SUPFAM" id="SSF54523">
    <property type="entry name" value="Pili subunits"/>
    <property type="match status" value="1"/>
</dbReference>
<sequence>MIKHIDKENGHTLVEMVIVLFIITVTTAVPIISFHSLQEKKSIQYFMDLLEEDLRYAQQRSYANEELTYVQAVRNHYYIRTSGIWEDPIKQRKIPEGVSFHEVTMRFDEIGFKNNGNARKAGTIFIDTPKANYKLVILVGKGRVYIEKL</sequence>
<dbReference type="EMBL" id="RBVX01000030">
    <property type="protein sequence ID" value="RSL30943.1"/>
    <property type="molecule type" value="Genomic_DNA"/>
</dbReference>
<evidence type="ECO:0000313" key="5">
    <source>
        <dbReference type="Proteomes" id="UP000275076"/>
    </source>
</evidence>
<name>A0A428MXQ8_9BACI</name>